<protein>
    <submittedName>
        <fullName evidence="5">GntR family transcriptional regulator</fullName>
    </submittedName>
</protein>
<gene>
    <name evidence="5" type="ORF">PV666_46860</name>
</gene>
<dbReference type="Pfam" id="PF00392">
    <property type="entry name" value="GntR"/>
    <property type="match status" value="1"/>
</dbReference>
<dbReference type="RefSeq" id="WP_319044851.1">
    <property type="nucleotide sequence ID" value="NZ_CP122370.1"/>
</dbReference>
<name>A0ABU4MBZ5_9ACTN</name>
<dbReference type="InterPro" id="IPR050679">
    <property type="entry name" value="Bact_HTH_transcr_reg"/>
</dbReference>
<dbReference type="InterPro" id="IPR028978">
    <property type="entry name" value="Chorismate_lyase_/UTRA_dom_sf"/>
</dbReference>
<dbReference type="InterPro" id="IPR000524">
    <property type="entry name" value="Tscrpt_reg_HTH_GntR"/>
</dbReference>
<evidence type="ECO:0000256" key="2">
    <source>
        <dbReference type="ARBA" id="ARBA00023125"/>
    </source>
</evidence>
<reference evidence="5 6" key="1">
    <citation type="journal article" date="2023" name="Microb. Genom.">
        <title>Mesoterricola silvestris gen. nov., sp. nov., Mesoterricola sediminis sp. nov., Geothrix oryzae sp. nov., Geothrix edaphica sp. nov., Geothrix rubra sp. nov., and Geothrix limicola sp. nov., six novel members of Acidobacteriota isolated from soils.</title>
        <authorList>
            <person name="Weisberg A.J."/>
            <person name="Pearce E."/>
            <person name="Kramer C.G."/>
            <person name="Chang J.H."/>
            <person name="Clarke C.R."/>
        </authorList>
    </citation>
    <scope>NUCLEOTIDE SEQUENCE [LARGE SCALE GENOMIC DNA]</scope>
    <source>
        <strain evidence="5 6">NB05-1H</strain>
    </source>
</reference>
<dbReference type="InterPro" id="IPR011663">
    <property type="entry name" value="UTRA"/>
</dbReference>
<evidence type="ECO:0000256" key="3">
    <source>
        <dbReference type="ARBA" id="ARBA00023163"/>
    </source>
</evidence>
<dbReference type="PANTHER" id="PTHR44846">
    <property type="entry name" value="MANNOSYL-D-GLYCERATE TRANSPORT/METABOLISM SYSTEM REPRESSOR MNGR-RELATED"/>
    <property type="match status" value="1"/>
</dbReference>
<dbReference type="SMART" id="SM00345">
    <property type="entry name" value="HTH_GNTR"/>
    <property type="match status" value="1"/>
</dbReference>
<keyword evidence="1" id="KW-0805">Transcription regulation</keyword>
<dbReference type="Gene3D" id="1.10.10.10">
    <property type="entry name" value="Winged helix-like DNA-binding domain superfamily/Winged helix DNA-binding domain"/>
    <property type="match status" value="1"/>
</dbReference>
<keyword evidence="2" id="KW-0238">DNA-binding</keyword>
<dbReference type="Proteomes" id="UP001272987">
    <property type="component" value="Unassembled WGS sequence"/>
</dbReference>
<sequence>MTAQDRRVGAQQIADDMRALIESGDLNPGDRLPLTRELVARYGVTGETVRQAIIKLKTANLVVSRQGSGVYVKATQSLVYRPQSEFRKKPPNVDVFTNLLNSEGRDGTQTIEMETLVPDEAVRKRLQLEEGERVALRRRTSFIDDQPFYTDDSYVVLSLVKGSEWMTEGSVERGTNQVLAELGHQLVEALDEIYVRAPRPAEIERLALDPKNPTPVAELISTAHDRDGKPIQVTINILPSDKHVIVYERTRPMENPEAKA</sequence>
<dbReference type="Gene3D" id="3.40.1410.10">
    <property type="entry name" value="Chorismate lyase-like"/>
    <property type="match status" value="1"/>
</dbReference>
<dbReference type="SUPFAM" id="SSF64288">
    <property type="entry name" value="Chorismate lyase-like"/>
    <property type="match status" value="1"/>
</dbReference>
<accession>A0ABU4MBZ5</accession>
<evidence type="ECO:0000256" key="1">
    <source>
        <dbReference type="ARBA" id="ARBA00023015"/>
    </source>
</evidence>
<proteinExistence type="predicted"/>
<dbReference type="PANTHER" id="PTHR44846:SF17">
    <property type="entry name" value="GNTR-FAMILY TRANSCRIPTIONAL REGULATOR"/>
    <property type="match status" value="1"/>
</dbReference>
<dbReference type="SMART" id="SM00866">
    <property type="entry name" value="UTRA"/>
    <property type="match status" value="1"/>
</dbReference>
<dbReference type="CDD" id="cd07377">
    <property type="entry name" value="WHTH_GntR"/>
    <property type="match status" value="1"/>
</dbReference>
<dbReference type="InterPro" id="IPR036388">
    <property type="entry name" value="WH-like_DNA-bd_sf"/>
</dbReference>
<evidence type="ECO:0000313" key="5">
    <source>
        <dbReference type="EMBL" id="MDX3025336.1"/>
    </source>
</evidence>
<organism evidence="5 6">
    <name type="scientific">Streptomyces acidiscabies</name>
    <dbReference type="NCBI Taxonomy" id="42234"/>
    <lineage>
        <taxon>Bacteria</taxon>
        <taxon>Bacillati</taxon>
        <taxon>Actinomycetota</taxon>
        <taxon>Actinomycetes</taxon>
        <taxon>Kitasatosporales</taxon>
        <taxon>Streptomycetaceae</taxon>
        <taxon>Streptomyces</taxon>
    </lineage>
</organism>
<dbReference type="PROSITE" id="PS50949">
    <property type="entry name" value="HTH_GNTR"/>
    <property type="match status" value="1"/>
</dbReference>
<feature type="domain" description="HTH gntR-type" evidence="4">
    <location>
        <begin position="7"/>
        <end position="75"/>
    </location>
</feature>
<keyword evidence="3" id="KW-0804">Transcription</keyword>
<keyword evidence="6" id="KW-1185">Reference proteome</keyword>
<evidence type="ECO:0000313" key="6">
    <source>
        <dbReference type="Proteomes" id="UP001272987"/>
    </source>
</evidence>
<dbReference type="SUPFAM" id="SSF46785">
    <property type="entry name" value="Winged helix' DNA-binding domain"/>
    <property type="match status" value="1"/>
</dbReference>
<dbReference type="InterPro" id="IPR036390">
    <property type="entry name" value="WH_DNA-bd_sf"/>
</dbReference>
<comment type="caution">
    <text evidence="5">The sequence shown here is derived from an EMBL/GenBank/DDBJ whole genome shotgun (WGS) entry which is preliminary data.</text>
</comment>
<dbReference type="Pfam" id="PF07702">
    <property type="entry name" value="UTRA"/>
    <property type="match status" value="1"/>
</dbReference>
<evidence type="ECO:0000259" key="4">
    <source>
        <dbReference type="PROSITE" id="PS50949"/>
    </source>
</evidence>
<dbReference type="EMBL" id="JARAWP010000046">
    <property type="protein sequence ID" value="MDX3025336.1"/>
    <property type="molecule type" value="Genomic_DNA"/>
</dbReference>